<evidence type="ECO:0000313" key="2">
    <source>
        <dbReference type="EMBL" id="QJA63163.1"/>
    </source>
</evidence>
<evidence type="ECO:0000256" key="1">
    <source>
        <dbReference type="SAM" id="MobiDB-lite"/>
    </source>
</evidence>
<sequence>MSFEQWQKENMGDSGFAAWQNSNEQNISKEGMIERFGKQLYNVAIAQPVYATGTKSTVGEIGTLLETTGNLKEDFKQRIEAGLPVTRKRVEWYAKPGRGKQTDWEKKVWSDYQAGKLNVVEQPKKNGLSSLIVGDVTQSEETFNKALAEAKITNAEKADISMAVSQASGFKDEAVDLLAGITGFMAQLAVLRRNFPGISEIGIWELQNEVNGGKIGRGALSYAAWTQAGKLVPKAPAAAGKIKKAAFGTAKLGAEVGAITSLSAVEQLIDTGEIDWRELAKQAGIIVGLHSLAVVKAKIRNRDPKMMAVLEKYYGQPVKGAGEVAVAQPQLLERLVGQRTAAAVPHQVRTGAKKRWAKYAKEMKSVPKKVEVQKTKIQSEINKRLKTAELESISASPDTGKMKRLASEIEALDFELMTGERLLGKKVKNIRKIGRKFTDKKGNALEVPKGLNSEEAVRYLSENIKIPKKPKTKGLAPTFVEAQPKTIPTVKGLEPELGVGRVSTKAIIHELFDSTDAKLAVSRLTEFTKEFKAVGLKERKAAVSELRGRQATGGKRTLGTEWKKAVKAGGGYFAAGMKVFKGFVGKAEVPEYEPPNLTDPQWDILARRAKHIYTGPQIEALGGKIAKRGIFRFANTMEAIGKLKKGFVPTLYEWALLEPVLGTKLTGELHNALSTKQAPNLWRALQTTRDAFKVLKLGYDIQPFRQTSTISTRHPVITWKARGKSLMALGSALSKRRKYIEKFREARNRDPRIQMFIDEYGSNYLSGQKWASVEAGTKLQEYGQFPEWLAASKSRPLRLLGHFIKSMEEATEVGVNSAMDMLNVNAERHLSALRASGSKYAPKTDVEVAEWRRLRGRAHNAFLKRIVARTPEGKRVQAAANLLLISPAHFVSRPVGVYEAVVSPFRKFGNIRTRTYATQVIGLNLVKMAAMGSLLAHVKAKYLANDPSKEPLIDGSPDPSNNLFGKARVSGSVIDLTGGDATDYRDFARLMLTAYAYAKQKVTGKVVTEVGEYKVRPAWDIIKQHMISREALHLGIAQALLSGKDWLGRPVPRWQSFLQIFTPSQLDSMIERFQADGTLDALQTGDVSQVAKDTIRAATVGIIEATGTNVMSYPVPAYQREQAFLDDMSKERFGMEWDYLTPLQQIQIRTDNRDTLQTLANQKASESVENPYTGKSAEERQRETGEFLRRKLNKPVKKILKSIDIQIPRTFNKFRLNDERLNRYIDLVTEELNERIPAVRLEGLTESTQRNVLKAYVEMSKKMAYSRLMQELRK</sequence>
<dbReference type="AlphaFoldDB" id="A0A6M3J010"/>
<gene>
    <name evidence="2" type="ORF">MM415B00647_0036</name>
</gene>
<reference evidence="2" key="1">
    <citation type="submission" date="2020-03" db="EMBL/GenBank/DDBJ databases">
        <title>The deep terrestrial virosphere.</title>
        <authorList>
            <person name="Holmfeldt K."/>
            <person name="Nilsson E."/>
            <person name="Simone D."/>
            <person name="Lopez-Fernandez M."/>
            <person name="Wu X."/>
            <person name="de Brujin I."/>
            <person name="Lundin D."/>
            <person name="Andersson A."/>
            <person name="Bertilsson S."/>
            <person name="Dopson M."/>
        </authorList>
    </citation>
    <scope>NUCLEOTIDE SEQUENCE</scope>
    <source>
        <strain evidence="2">MM415B00647</strain>
    </source>
</reference>
<feature type="compositionally biased region" description="Polar residues" evidence="1">
    <location>
        <begin position="1161"/>
        <end position="1170"/>
    </location>
</feature>
<organism evidence="2">
    <name type="scientific">viral metagenome</name>
    <dbReference type="NCBI Taxonomy" id="1070528"/>
    <lineage>
        <taxon>unclassified sequences</taxon>
        <taxon>metagenomes</taxon>
        <taxon>organismal metagenomes</taxon>
    </lineage>
</organism>
<protein>
    <submittedName>
        <fullName evidence="2">Uncharacterized protein</fullName>
    </submittedName>
</protein>
<name>A0A6M3J010_9ZZZZ</name>
<accession>A0A6M3J010</accession>
<dbReference type="EMBL" id="MT141491">
    <property type="protein sequence ID" value="QJA63163.1"/>
    <property type="molecule type" value="Genomic_DNA"/>
</dbReference>
<feature type="region of interest" description="Disordered" evidence="1">
    <location>
        <begin position="1161"/>
        <end position="1183"/>
    </location>
</feature>
<proteinExistence type="predicted"/>